<comment type="caution">
    <text evidence="2">The sequence shown here is derived from an EMBL/GenBank/DDBJ whole genome shotgun (WGS) entry which is preliminary data.</text>
</comment>
<feature type="domain" description="Glycosyltransferase 2-like" evidence="1">
    <location>
        <begin position="11"/>
        <end position="111"/>
    </location>
</feature>
<evidence type="ECO:0000313" key="2">
    <source>
        <dbReference type="EMBL" id="MFD2582246.1"/>
    </source>
</evidence>
<dbReference type="Proteomes" id="UP001597461">
    <property type="component" value="Unassembled WGS sequence"/>
</dbReference>
<keyword evidence="3" id="KW-1185">Reference proteome</keyword>
<name>A0ABW5MHN1_9SPHI</name>
<dbReference type="InterPro" id="IPR001173">
    <property type="entry name" value="Glyco_trans_2-like"/>
</dbReference>
<dbReference type="InterPro" id="IPR029044">
    <property type="entry name" value="Nucleotide-diphossugar_trans"/>
</dbReference>
<dbReference type="RefSeq" id="WP_379076856.1">
    <property type="nucleotide sequence ID" value="NZ_JBHULL010000007.1"/>
</dbReference>
<dbReference type="Gene3D" id="3.90.550.10">
    <property type="entry name" value="Spore Coat Polysaccharide Biosynthesis Protein SpsA, Chain A"/>
    <property type="match status" value="1"/>
</dbReference>
<organism evidence="2 3">
    <name type="scientific">Pedobacter vanadiisoli</name>
    <dbReference type="NCBI Taxonomy" id="1761975"/>
    <lineage>
        <taxon>Bacteria</taxon>
        <taxon>Pseudomonadati</taxon>
        <taxon>Bacteroidota</taxon>
        <taxon>Sphingobacteriia</taxon>
        <taxon>Sphingobacteriales</taxon>
        <taxon>Sphingobacteriaceae</taxon>
        <taxon>Pedobacter</taxon>
    </lineage>
</organism>
<dbReference type="EMBL" id="JBHULL010000007">
    <property type="protein sequence ID" value="MFD2582246.1"/>
    <property type="molecule type" value="Genomic_DNA"/>
</dbReference>
<dbReference type="GO" id="GO:0016757">
    <property type="term" value="F:glycosyltransferase activity"/>
    <property type="evidence" value="ECO:0007669"/>
    <property type="project" value="UniProtKB-KW"/>
</dbReference>
<sequence>MILEKSKPYFTIIIPTLNSEATLQECLISIFEQSFQNFEIIIVDGHSSDQTQIVANTFGSKVKVLEAKTKGIYNAMNEGIDIATGEWIYFLGSDDKLYNDQVLKNVHDFVFGTKIQLANGITIGIDSKKVIRSPNKLSLIRTGFHHQAFFYSKALFDNNIRFDTKFKVSADYYFTLVELLHKKRDYGFVDSVICEYGEKGFSSANVDYLFFSKHYAIIKDSTKEFPHVDFSPELMTSINCCLHLTKEKQHALAAWASFMAYFFSARLNLKTRLDLLSRMIKNTVRFW</sequence>
<evidence type="ECO:0000313" key="3">
    <source>
        <dbReference type="Proteomes" id="UP001597461"/>
    </source>
</evidence>
<reference evidence="3" key="1">
    <citation type="journal article" date="2019" name="Int. J. Syst. Evol. Microbiol.">
        <title>The Global Catalogue of Microorganisms (GCM) 10K type strain sequencing project: providing services to taxonomists for standard genome sequencing and annotation.</title>
        <authorList>
            <consortium name="The Broad Institute Genomics Platform"/>
            <consortium name="The Broad Institute Genome Sequencing Center for Infectious Disease"/>
            <person name="Wu L."/>
            <person name="Ma J."/>
        </authorList>
    </citation>
    <scope>NUCLEOTIDE SEQUENCE [LARGE SCALE GENOMIC DNA]</scope>
    <source>
        <strain evidence="3">KCTC 42866</strain>
    </source>
</reference>
<keyword evidence="2" id="KW-0808">Transferase</keyword>
<protein>
    <submittedName>
        <fullName evidence="2">Glycosyltransferase</fullName>
        <ecNumber evidence="2">2.4.-.-</ecNumber>
    </submittedName>
</protein>
<dbReference type="Pfam" id="PF00535">
    <property type="entry name" value="Glycos_transf_2"/>
    <property type="match status" value="1"/>
</dbReference>
<dbReference type="EC" id="2.4.-.-" evidence="2"/>
<proteinExistence type="predicted"/>
<evidence type="ECO:0000259" key="1">
    <source>
        <dbReference type="Pfam" id="PF00535"/>
    </source>
</evidence>
<dbReference type="PANTHER" id="PTHR22916:SF3">
    <property type="entry name" value="UDP-GLCNAC:BETAGAL BETA-1,3-N-ACETYLGLUCOSAMINYLTRANSFERASE-LIKE PROTEIN 1"/>
    <property type="match status" value="1"/>
</dbReference>
<dbReference type="PANTHER" id="PTHR22916">
    <property type="entry name" value="GLYCOSYLTRANSFERASE"/>
    <property type="match status" value="1"/>
</dbReference>
<gene>
    <name evidence="2" type="ORF">ACFSR6_07090</name>
</gene>
<dbReference type="SUPFAM" id="SSF53448">
    <property type="entry name" value="Nucleotide-diphospho-sugar transferases"/>
    <property type="match status" value="1"/>
</dbReference>
<keyword evidence="2" id="KW-0328">Glycosyltransferase</keyword>
<accession>A0ABW5MHN1</accession>